<accession>A0A368H507</accession>
<dbReference type="InterPro" id="IPR045249">
    <property type="entry name" value="HARBI1-like"/>
</dbReference>
<dbReference type="Pfam" id="PF13359">
    <property type="entry name" value="DDE_Tnp_4"/>
    <property type="match status" value="1"/>
</dbReference>
<keyword evidence="10" id="KW-1185">Reference proteome</keyword>
<dbReference type="GO" id="GO:0046872">
    <property type="term" value="F:metal ion binding"/>
    <property type="evidence" value="ECO:0007669"/>
    <property type="project" value="UniProtKB-KW"/>
</dbReference>
<keyword evidence="4" id="KW-0540">Nuclease</keyword>
<dbReference type="STRING" id="29170.A0A368H507"/>
<comment type="subcellular location">
    <subcellularLocation>
        <location evidence="2">Nucleus</location>
    </subcellularLocation>
</comment>
<gene>
    <name evidence="9" type="ORF">ANCCAN_02052</name>
</gene>
<evidence type="ECO:0000256" key="1">
    <source>
        <dbReference type="ARBA" id="ARBA00001968"/>
    </source>
</evidence>
<comment type="caution">
    <text evidence="9">The sequence shown here is derived from an EMBL/GenBank/DDBJ whole genome shotgun (WGS) entry which is preliminary data.</text>
</comment>
<comment type="similarity">
    <text evidence="3">Belongs to the HARBI1 family.</text>
</comment>
<evidence type="ECO:0000313" key="9">
    <source>
        <dbReference type="EMBL" id="RCN51693.1"/>
    </source>
</evidence>
<evidence type="ECO:0000313" key="10">
    <source>
        <dbReference type="Proteomes" id="UP000252519"/>
    </source>
</evidence>
<dbReference type="GO" id="GO:0005634">
    <property type="term" value="C:nucleus"/>
    <property type="evidence" value="ECO:0007669"/>
    <property type="project" value="UniProtKB-SubCell"/>
</dbReference>
<dbReference type="InterPro" id="IPR027806">
    <property type="entry name" value="HARBI1_dom"/>
</dbReference>
<dbReference type="Proteomes" id="UP000252519">
    <property type="component" value="Unassembled WGS sequence"/>
</dbReference>
<evidence type="ECO:0000256" key="2">
    <source>
        <dbReference type="ARBA" id="ARBA00004123"/>
    </source>
</evidence>
<sequence length="146" mass="16424">MPNDREWCRQRAAEFSRLGKFSNVIGLIDGTLVPILTPTEDGFQYMSRKGYSCPNVCTICDAVGRILYVNYGFPGSVHDSTVWRNATPGRMFANDDYIHGYCLLGDSGYANGQGIMTPFRPSSVWEETTGRKDTTESIRTFGVMWR</sequence>
<comment type="cofactor">
    <cofactor evidence="1">
        <name>a divalent metal cation</name>
        <dbReference type="ChEBI" id="CHEBI:60240"/>
    </cofactor>
</comment>
<evidence type="ECO:0000256" key="6">
    <source>
        <dbReference type="ARBA" id="ARBA00022801"/>
    </source>
</evidence>
<proteinExistence type="inferred from homology"/>
<dbReference type="PANTHER" id="PTHR22930:SF289">
    <property type="entry name" value="DDE TNP4 DOMAIN-CONTAINING PROTEIN-RELATED"/>
    <property type="match status" value="1"/>
</dbReference>
<keyword evidence="5" id="KW-0479">Metal-binding</keyword>
<protein>
    <recommendedName>
        <fullName evidence="8">DDE Tnp4 domain-containing protein</fullName>
    </recommendedName>
</protein>
<name>A0A368H507_ANCCA</name>
<organism evidence="9 10">
    <name type="scientific">Ancylostoma caninum</name>
    <name type="common">Dog hookworm</name>
    <dbReference type="NCBI Taxonomy" id="29170"/>
    <lineage>
        <taxon>Eukaryota</taxon>
        <taxon>Metazoa</taxon>
        <taxon>Ecdysozoa</taxon>
        <taxon>Nematoda</taxon>
        <taxon>Chromadorea</taxon>
        <taxon>Rhabditida</taxon>
        <taxon>Rhabditina</taxon>
        <taxon>Rhabditomorpha</taxon>
        <taxon>Strongyloidea</taxon>
        <taxon>Ancylostomatidae</taxon>
        <taxon>Ancylostomatinae</taxon>
        <taxon>Ancylostoma</taxon>
    </lineage>
</organism>
<dbReference type="GO" id="GO:0016787">
    <property type="term" value="F:hydrolase activity"/>
    <property type="evidence" value="ECO:0007669"/>
    <property type="project" value="UniProtKB-KW"/>
</dbReference>
<keyword evidence="6" id="KW-0378">Hydrolase</keyword>
<reference evidence="9 10" key="1">
    <citation type="submission" date="2014-10" db="EMBL/GenBank/DDBJ databases">
        <title>Draft genome of the hookworm Ancylostoma caninum.</title>
        <authorList>
            <person name="Mitreva M."/>
        </authorList>
    </citation>
    <scope>NUCLEOTIDE SEQUENCE [LARGE SCALE GENOMIC DNA]</scope>
    <source>
        <strain evidence="9 10">Baltimore</strain>
    </source>
</reference>
<evidence type="ECO:0000256" key="7">
    <source>
        <dbReference type="ARBA" id="ARBA00023242"/>
    </source>
</evidence>
<dbReference type="PANTHER" id="PTHR22930">
    <property type="match status" value="1"/>
</dbReference>
<dbReference type="GO" id="GO:0004518">
    <property type="term" value="F:nuclease activity"/>
    <property type="evidence" value="ECO:0007669"/>
    <property type="project" value="UniProtKB-KW"/>
</dbReference>
<feature type="domain" description="DDE Tnp4" evidence="8">
    <location>
        <begin position="28"/>
        <end position="121"/>
    </location>
</feature>
<keyword evidence="7" id="KW-0539">Nucleus</keyword>
<dbReference type="OrthoDB" id="5808252at2759"/>
<evidence type="ECO:0000256" key="3">
    <source>
        <dbReference type="ARBA" id="ARBA00006958"/>
    </source>
</evidence>
<evidence type="ECO:0000259" key="8">
    <source>
        <dbReference type="Pfam" id="PF13359"/>
    </source>
</evidence>
<evidence type="ECO:0000256" key="4">
    <source>
        <dbReference type="ARBA" id="ARBA00022722"/>
    </source>
</evidence>
<dbReference type="EMBL" id="JOJR01000011">
    <property type="protein sequence ID" value="RCN51693.1"/>
    <property type="molecule type" value="Genomic_DNA"/>
</dbReference>
<evidence type="ECO:0000256" key="5">
    <source>
        <dbReference type="ARBA" id="ARBA00022723"/>
    </source>
</evidence>
<dbReference type="AlphaFoldDB" id="A0A368H507"/>